<dbReference type="EMBL" id="JAEMNV010000003">
    <property type="protein sequence ID" value="MBJ8339623.1"/>
    <property type="molecule type" value="Genomic_DNA"/>
</dbReference>
<gene>
    <name evidence="9" type="primary">xth</name>
    <name evidence="9" type="ORF">JGU71_12065</name>
</gene>
<dbReference type="InterPro" id="IPR036691">
    <property type="entry name" value="Endo/exonu/phosph_ase_sf"/>
</dbReference>
<comment type="caution">
    <text evidence="9">The sequence shown here is derived from an EMBL/GenBank/DDBJ whole genome shotgun (WGS) entry which is preliminary data.</text>
</comment>
<feature type="site" description="Interaction with DNA substrate" evidence="7">
    <location>
        <position position="263"/>
    </location>
</feature>
<dbReference type="NCBIfam" id="TIGR00633">
    <property type="entry name" value="xth"/>
    <property type="match status" value="1"/>
</dbReference>
<feature type="site" description="Important for catalytic activity" evidence="7">
    <location>
        <position position="233"/>
    </location>
</feature>
<comment type="similarity">
    <text evidence="1">Belongs to the DNA repair enzymes AP/ExoA family.</text>
</comment>
<comment type="cofactor">
    <cofactor evidence="6">
        <name>Mg(2+)</name>
        <dbReference type="ChEBI" id="CHEBI:18420"/>
    </cofactor>
    <cofactor evidence="6">
        <name>Mn(2+)</name>
        <dbReference type="ChEBI" id="CHEBI:29035"/>
    </cofactor>
    <text evidence="6">Probably binds two magnesium or manganese ions per subunit.</text>
</comment>
<dbReference type="PANTHER" id="PTHR43250:SF2">
    <property type="entry name" value="EXODEOXYRIBONUCLEASE III"/>
    <property type="match status" value="1"/>
</dbReference>
<dbReference type="Gene3D" id="3.60.10.10">
    <property type="entry name" value="Endonuclease/exonuclease/phosphatase"/>
    <property type="match status" value="1"/>
</dbReference>
<evidence type="ECO:0000256" key="2">
    <source>
        <dbReference type="ARBA" id="ARBA00022723"/>
    </source>
</evidence>
<feature type="domain" description="Endonuclease/exonuclease/phosphatase" evidence="8">
    <location>
        <begin position="5"/>
        <end position="263"/>
    </location>
</feature>
<evidence type="ECO:0000256" key="7">
    <source>
        <dbReference type="PIRSR" id="PIRSR604808-3"/>
    </source>
</evidence>
<dbReference type="Proteomes" id="UP000655868">
    <property type="component" value="Unassembled WGS sequence"/>
</dbReference>
<keyword evidence="4 6" id="KW-0460">Magnesium</keyword>
<dbReference type="EC" id="3.1.11.2" evidence="9"/>
<feature type="binding site" evidence="6">
    <location>
        <position position="8"/>
    </location>
    <ligand>
        <name>Mg(2+)</name>
        <dbReference type="ChEBI" id="CHEBI:18420"/>
        <label>1</label>
    </ligand>
</feature>
<keyword evidence="6" id="KW-0464">Manganese</keyword>
<evidence type="ECO:0000313" key="10">
    <source>
        <dbReference type="Proteomes" id="UP000655868"/>
    </source>
</evidence>
<organism evidence="9 10">
    <name type="scientific">Antrihabitans stalagmiti</name>
    <dbReference type="NCBI Taxonomy" id="2799499"/>
    <lineage>
        <taxon>Bacteria</taxon>
        <taxon>Bacillati</taxon>
        <taxon>Actinomycetota</taxon>
        <taxon>Actinomycetes</taxon>
        <taxon>Mycobacteriales</taxon>
        <taxon>Nocardiaceae</taxon>
        <taxon>Antrihabitans</taxon>
    </lineage>
</organism>
<protein>
    <submittedName>
        <fullName evidence="9">Exodeoxyribonuclease III</fullName>
        <ecNumber evidence="9">3.1.11.2</ecNumber>
    </submittedName>
</protein>
<feature type="binding site" evidence="6">
    <location>
        <position position="262"/>
    </location>
    <ligand>
        <name>Mg(2+)</name>
        <dbReference type="ChEBI" id="CHEBI:18420"/>
        <label>1</label>
    </ligand>
</feature>
<feature type="binding site" evidence="6">
    <location>
        <position position="263"/>
    </location>
    <ligand>
        <name>Mg(2+)</name>
        <dbReference type="ChEBI" id="CHEBI:18420"/>
        <label>1</label>
    </ligand>
</feature>
<reference evidence="9" key="1">
    <citation type="submission" date="2020-12" db="EMBL/GenBank/DDBJ databases">
        <title>Antrihabitans popcorni sp. nov. and Antrihabitans auranticaus sp. nov., isolated from a larva cave.</title>
        <authorList>
            <person name="Lee S.D."/>
            <person name="Kim I.S."/>
        </authorList>
    </citation>
    <scope>NUCLEOTIDE SEQUENCE</scope>
    <source>
        <strain evidence="9">YC3-6</strain>
    </source>
</reference>
<dbReference type="InterPro" id="IPR037493">
    <property type="entry name" value="ExoIII-like"/>
</dbReference>
<feature type="active site" description="Proton acceptor" evidence="5">
    <location>
        <position position="263"/>
    </location>
</feature>
<feature type="site" description="Transition state stabilizer" evidence="7">
    <location>
        <position position="164"/>
    </location>
</feature>
<sequence>MLRLATWNVNSVRSRLDRVIDWLDRSDIDVLALQETKCRDDQFPYDRFDAAGYEVAHAGINQWNGVAIASRVGLEDVQIAFDGQPGFDRDAADTLFAEPVVDSRAIAATCGGVRVWSLYVPNGRAVTDPHFEYKLDWLARLHDNAEKWLVDNPAAQIALVGDWNIAPTDDDVWSVEYFADKTHTTPQERAAFDAFVTTGFSDVVRPYAPGPGVFTYWDYTRLRFPRKEGMKIDFVLASPALAARATAALIDREERKGTGASDHAPVVVEFE</sequence>
<feature type="binding site" evidence="6">
    <location>
        <position position="164"/>
    </location>
    <ligand>
        <name>Mg(2+)</name>
        <dbReference type="ChEBI" id="CHEBI:18420"/>
        <label>1</label>
    </ligand>
</feature>
<proteinExistence type="inferred from homology"/>
<dbReference type="NCBIfam" id="TIGR00195">
    <property type="entry name" value="exoDNase_III"/>
    <property type="match status" value="1"/>
</dbReference>
<dbReference type="PANTHER" id="PTHR43250">
    <property type="entry name" value="EXODEOXYRIBONUCLEASE III"/>
    <property type="match status" value="1"/>
</dbReference>
<evidence type="ECO:0000313" key="9">
    <source>
        <dbReference type="EMBL" id="MBJ8339623.1"/>
    </source>
</evidence>
<dbReference type="GO" id="GO:0046872">
    <property type="term" value="F:metal ion binding"/>
    <property type="evidence" value="ECO:0007669"/>
    <property type="project" value="UniProtKB-KW"/>
</dbReference>
<name>A0A934NQS4_9NOCA</name>
<accession>A0A934NQS4</accession>
<dbReference type="SUPFAM" id="SSF56219">
    <property type="entry name" value="DNase I-like"/>
    <property type="match status" value="1"/>
</dbReference>
<feature type="binding site" evidence="6">
    <location>
        <position position="35"/>
    </location>
    <ligand>
        <name>Mg(2+)</name>
        <dbReference type="ChEBI" id="CHEBI:18420"/>
        <label>1</label>
    </ligand>
</feature>
<feature type="active site" evidence="5">
    <location>
        <position position="119"/>
    </location>
</feature>
<dbReference type="InterPro" id="IPR004808">
    <property type="entry name" value="AP_endonuc_1"/>
</dbReference>
<dbReference type="AlphaFoldDB" id="A0A934NQS4"/>
<dbReference type="CDD" id="cd09086">
    <property type="entry name" value="ExoIII-like_AP-endo"/>
    <property type="match status" value="1"/>
</dbReference>
<dbReference type="PROSITE" id="PS51435">
    <property type="entry name" value="AP_NUCLEASE_F1_4"/>
    <property type="match status" value="1"/>
</dbReference>
<evidence type="ECO:0000256" key="6">
    <source>
        <dbReference type="PIRSR" id="PIRSR604808-2"/>
    </source>
</evidence>
<evidence type="ECO:0000256" key="5">
    <source>
        <dbReference type="PIRSR" id="PIRSR604808-1"/>
    </source>
</evidence>
<feature type="active site" description="Proton donor/acceptor" evidence="5">
    <location>
        <position position="162"/>
    </location>
</feature>
<evidence type="ECO:0000256" key="4">
    <source>
        <dbReference type="ARBA" id="ARBA00022842"/>
    </source>
</evidence>
<dbReference type="RefSeq" id="WP_199704350.1">
    <property type="nucleotide sequence ID" value="NZ_JAEMNV010000003.1"/>
</dbReference>
<keyword evidence="3 9" id="KW-0378">Hydrolase</keyword>
<keyword evidence="2 6" id="KW-0479">Metal-binding</keyword>
<evidence type="ECO:0000256" key="1">
    <source>
        <dbReference type="ARBA" id="ARBA00007092"/>
    </source>
</evidence>
<dbReference type="InterPro" id="IPR005135">
    <property type="entry name" value="Endo/exonuclease/phosphatase"/>
</dbReference>
<dbReference type="Pfam" id="PF03372">
    <property type="entry name" value="Exo_endo_phos"/>
    <property type="match status" value="1"/>
</dbReference>
<evidence type="ECO:0000256" key="3">
    <source>
        <dbReference type="ARBA" id="ARBA00022801"/>
    </source>
</evidence>
<feature type="binding site" evidence="6">
    <location>
        <position position="162"/>
    </location>
    <ligand>
        <name>Mg(2+)</name>
        <dbReference type="ChEBI" id="CHEBI:18420"/>
        <label>1</label>
    </ligand>
</feature>
<dbReference type="GO" id="GO:0006281">
    <property type="term" value="P:DNA repair"/>
    <property type="evidence" value="ECO:0007669"/>
    <property type="project" value="InterPro"/>
</dbReference>
<keyword evidence="10" id="KW-1185">Reference proteome</keyword>
<dbReference type="GO" id="GO:0008311">
    <property type="term" value="F:double-stranded DNA 3'-5' DNA exonuclease activity"/>
    <property type="evidence" value="ECO:0007669"/>
    <property type="project" value="UniProtKB-EC"/>
</dbReference>
<evidence type="ECO:0000259" key="8">
    <source>
        <dbReference type="Pfam" id="PF03372"/>
    </source>
</evidence>